<accession>A0A518ER66</accession>
<dbReference type="Gene3D" id="1.20.1330.10">
    <property type="entry name" value="f41 fragment of flagellin, N-terminal domain"/>
    <property type="match status" value="1"/>
</dbReference>
<protein>
    <recommendedName>
        <fullName evidence="3">Flagellin</fullName>
    </recommendedName>
</protein>
<evidence type="ECO:0000313" key="7">
    <source>
        <dbReference type="Proteomes" id="UP000320390"/>
    </source>
</evidence>
<dbReference type="GO" id="GO:0005576">
    <property type="term" value="C:extracellular region"/>
    <property type="evidence" value="ECO:0007669"/>
    <property type="project" value="UniProtKB-SubCell"/>
</dbReference>
<dbReference type="InterPro" id="IPR001029">
    <property type="entry name" value="Flagellin_N"/>
</dbReference>
<dbReference type="AlphaFoldDB" id="A0A518ER66"/>
<keyword evidence="2 3" id="KW-0975">Bacterial flagellum</keyword>
<dbReference type="Gene3D" id="6.10.10.10">
    <property type="entry name" value="Flagellar export chaperone, C-terminal domain"/>
    <property type="match status" value="1"/>
</dbReference>
<evidence type="ECO:0000256" key="1">
    <source>
        <dbReference type="ARBA" id="ARBA00005709"/>
    </source>
</evidence>
<dbReference type="InterPro" id="IPR046358">
    <property type="entry name" value="Flagellin_C"/>
</dbReference>
<dbReference type="EMBL" id="CP036434">
    <property type="protein sequence ID" value="QDV06584.1"/>
    <property type="molecule type" value="Genomic_DNA"/>
</dbReference>
<dbReference type="PANTHER" id="PTHR42792:SF2">
    <property type="entry name" value="FLAGELLIN"/>
    <property type="match status" value="1"/>
</dbReference>
<proteinExistence type="inferred from homology"/>
<organism evidence="6 7">
    <name type="scientific">Saltatorellus ferox</name>
    <dbReference type="NCBI Taxonomy" id="2528018"/>
    <lineage>
        <taxon>Bacteria</taxon>
        <taxon>Pseudomonadati</taxon>
        <taxon>Planctomycetota</taxon>
        <taxon>Planctomycetia</taxon>
        <taxon>Planctomycetia incertae sedis</taxon>
        <taxon>Saltatorellus</taxon>
    </lineage>
</organism>
<keyword evidence="7" id="KW-1185">Reference proteome</keyword>
<dbReference type="OrthoDB" id="9796789at2"/>
<evidence type="ECO:0000256" key="2">
    <source>
        <dbReference type="ARBA" id="ARBA00023143"/>
    </source>
</evidence>
<dbReference type="Proteomes" id="UP000320390">
    <property type="component" value="Chromosome"/>
</dbReference>
<evidence type="ECO:0000259" key="5">
    <source>
        <dbReference type="Pfam" id="PF00700"/>
    </source>
</evidence>
<keyword evidence="6" id="KW-0966">Cell projection</keyword>
<feature type="domain" description="Flagellin C-terminal" evidence="5">
    <location>
        <begin position="193"/>
        <end position="274"/>
    </location>
</feature>
<dbReference type="Pfam" id="PF00669">
    <property type="entry name" value="Flagellin_N"/>
    <property type="match status" value="1"/>
</dbReference>
<dbReference type="SUPFAM" id="SSF64518">
    <property type="entry name" value="Phase 1 flagellin"/>
    <property type="match status" value="1"/>
</dbReference>
<sequence length="282" mass="30271">MGIRIGSNVLGLSMARRLGETDRLLGRSYARLASGLRIATAADDPAGVGIAARMRSEVRSLVVARRNTEDGVSLLKVADGTLSELSEIIERTRELGVKAASETLSQRDRQVIDSERASLAEDAARLVDSARFNGIDLFAEGGDFFNNGIAIQVGTERGETVDLKVSDISRVLEVLQSIRFSSSNQASRSLDSLDVGLDMVSSTRGEVGALQNRLESAGRVISSRREAMAEALSRVQDVDIAAETAELTRLQILQESGTLLLAQANFTPTVALDLIRGALFRP</sequence>
<gene>
    <name evidence="6" type="primary">hag_4</name>
    <name evidence="6" type="ORF">Poly30_20940</name>
</gene>
<name>A0A518ER66_9BACT</name>
<keyword evidence="6" id="KW-0969">Cilium</keyword>
<keyword evidence="6" id="KW-0282">Flagellum</keyword>
<keyword evidence="3" id="KW-0964">Secreted</keyword>
<dbReference type="InterPro" id="IPR001492">
    <property type="entry name" value="Flagellin"/>
</dbReference>
<comment type="similarity">
    <text evidence="1 3">Belongs to the bacterial flagellin family.</text>
</comment>
<feature type="domain" description="Flagellin N-terminal" evidence="4">
    <location>
        <begin position="6"/>
        <end position="140"/>
    </location>
</feature>
<reference evidence="6 7" key="1">
    <citation type="submission" date="2019-02" db="EMBL/GenBank/DDBJ databases">
        <title>Deep-cultivation of Planctomycetes and their phenomic and genomic characterization uncovers novel biology.</title>
        <authorList>
            <person name="Wiegand S."/>
            <person name="Jogler M."/>
            <person name="Boedeker C."/>
            <person name="Pinto D."/>
            <person name="Vollmers J."/>
            <person name="Rivas-Marin E."/>
            <person name="Kohn T."/>
            <person name="Peeters S.H."/>
            <person name="Heuer A."/>
            <person name="Rast P."/>
            <person name="Oberbeckmann S."/>
            <person name="Bunk B."/>
            <person name="Jeske O."/>
            <person name="Meyerdierks A."/>
            <person name="Storesund J.E."/>
            <person name="Kallscheuer N."/>
            <person name="Luecker S."/>
            <person name="Lage O.M."/>
            <person name="Pohl T."/>
            <person name="Merkel B.J."/>
            <person name="Hornburger P."/>
            <person name="Mueller R.-W."/>
            <person name="Bruemmer F."/>
            <person name="Labrenz M."/>
            <person name="Spormann A.M."/>
            <person name="Op den Camp H."/>
            <person name="Overmann J."/>
            <person name="Amann R."/>
            <person name="Jetten M.S.M."/>
            <person name="Mascher T."/>
            <person name="Medema M.H."/>
            <person name="Devos D.P."/>
            <person name="Kaster A.-K."/>
            <person name="Ovreas L."/>
            <person name="Rohde M."/>
            <person name="Galperin M.Y."/>
            <person name="Jogler C."/>
        </authorList>
    </citation>
    <scope>NUCLEOTIDE SEQUENCE [LARGE SCALE GENOMIC DNA]</scope>
    <source>
        <strain evidence="6 7">Poly30</strain>
    </source>
</reference>
<dbReference type="PANTHER" id="PTHR42792">
    <property type="entry name" value="FLAGELLIN"/>
    <property type="match status" value="1"/>
</dbReference>
<dbReference type="RefSeq" id="WP_145196891.1">
    <property type="nucleotide sequence ID" value="NZ_CP036434.1"/>
</dbReference>
<evidence type="ECO:0000313" key="6">
    <source>
        <dbReference type="EMBL" id="QDV06584.1"/>
    </source>
</evidence>
<comment type="function">
    <text evidence="3">Flagellin is the subunit protein which polymerizes to form the filaments of bacterial flagella.</text>
</comment>
<dbReference type="GO" id="GO:0009288">
    <property type="term" value="C:bacterial-type flagellum"/>
    <property type="evidence" value="ECO:0007669"/>
    <property type="project" value="UniProtKB-SubCell"/>
</dbReference>
<evidence type="ECO:0000256" key="3">
    <source>
        <dbReference type="RuleBase" id="RU362073"/>
    </source>
</evidence>
<dbReference type="GO" id="GO:0005198">
    <property type="term" value="F:structural molecule activity"/>
    <property type="evidence" value="ECO:0007669"/>
    <property type="project" value="UniProtKB-UniRule"/>
</dbReference>
<dbReference type="Pfam" id="PF00700">
    <property type="entry name" value="Flagellin_C"/>
    <property type="match status" value="1"/>
</dbReference>
<comment type="subcellular location">
    <subcellularLocation>
        <location evidence="3">Secreted</location>
    </subcellularLocation>
    <subcellularLocation>
        <location evidence="3">Bacterial flagellum</location>
    </subcellularLocation>
</comment>
<dbReference type="InterPro" id="IPR042187">
    <property type="entry name" value="Flagellin_C_sub2"/>
</dbReference>
<dbReference type="PRINTS" id="PR00207">
    <property type="entry name" value="FLAGELLIN"/>
</dbReference>
<evidence type="ECO:0000259" key="4">
    <source>
        <dbReference type="Pfam" id="PF00669"/>
    </source>
</evidence>